<dbReference type="Gene3D" id="2.30.110.10">
    <property type="entry name" value="Electron Transport, Fmn-binding Protein, Chain A"/>
    <property type="match status" value="1"/>
</dbReference>
<name>A0A1H3AQW5_9ACTN</name>
<keyword evidence="2" id="KW-1185">Reference proteome</keyword>
<dbReference type="Proteomes" id="UP000198921">
    <property type="component" value="Unassembled WGS sequence"/>
</dbReference>
<dbReference type="STRING" id="1137993.SAMN05660209_00122"/>
<sequence>MPTTDPDPVVVPLDEVECRVLLLGGRLGRLAFTRNALPAIQPVPYCLHGGEVVIPAPAGSPYLPRARGAVVALGVDAYDGDTGTGWSVTVVGPSRAVDDPAETAALDALPWSHPRPTGRGGRYVALGIGLLSGWRTGPRDR</sequence>
<protein>
    <submittedName>
        <fullName evidence="1">Pyridoxamine 5'-phosphate oxidase</fullName>
    </submittedName>
</protein>
<accession>A0A1H3AQW5</accession>
<proteinExistence type="predicted"/>
<dbReference type="SUPFAM" id="SSF50475">
    <property type="entry name" value="FMN-binding split barrel"/>
    <property type="match status" value="1"/>
</dbReference>
<reference evidence="2" key="1">
    <citation type="submission" date="2016-10" db="EMBL/GenBank/DDBJ databases">
        <authorList>
            <person name="Varghese N."/>
            <person name="Submissions S."/>
        </authorList>
    </citation>
    <scope>NUCLEOTIDE SEQUENCE [LARGE SCALE GENOMIC DNA]</scope>
    <source>
        <strain evidence="2">DSM 45422</strain>
    </source>
</reference>
<dbReference type="RefSeq" id="WP_091150402.1">
    <property type="nucleotide sequence ID" value="NZ_FNOT01000001.1"/>
</dbReference>
<evidence type="ECO:0000313" key="1">
    <source>
        <dbReference type="EMBL" id="SDX31239.1"/>
    </source>
</evidence>
<dbReference type="InterPro" id="IPR012349">
    <property type="entry name" value="Split_barrel_FMN-bd"/>
</dbReference>
<dbReference type="EMBL" id="FNOT01000001">
    <property type="protein sequence ID" value="SDX31239.1"/>
    <property type="molecule type" value="Genomic_DNA"/>
</dbReference>
<dbReference type="AlphaFoldDB" id="A0A1H3AQW5"/>
<dbReference type="Pfam" id="PF12900">
    <property type="entry name" value="Pyridox_ox_2"/>
    <property type="match status" value="1"/>
</dbReference>
<gene>
    <name evidence="1" type="ORF">SAMN05660209_00122</name>
</gene>
<dbReference type="InterPro" id="IPR024747">
    <property type="entry name" value="Pyridox_Oxase-rel"/>
</dbReference>
<dbReference type="OrthoDB" id="3212118at2"/>
<organism evidence="1 2">
    <name type="scientific">Geodermatophilus africanus</name>
    <dbReference type="NCBI Taxonomy" id="1137993"/>
    <lineage>
        <taxon>Bacteria</taxon>
        <taxon>Bacillati</taxon>
        <taxon>Actinomycetota</taxon>
        <taxon>Actinomycetes</taxon>
        <taxon>Geodermatophilales</taxon>
        <taxon>Geodermatophilaceae</taxon>
        <taxon>Geodermatophilus</taxon>
    </lineage>
</organism>
<evidence type="ECO:0000313" key="2">
    <source>
        <dbReference type="Proteomes" id="UP000198921"/>
    </source>
</evidence>